<feature type="domain" description="Wall-associated receptor kinase galacturonan-binding" evidence="9">
    <location>
        <begin position="23"/>
        <end position="85"/>
    </location>
</feature>
<dbReference type="GO" id="GO:0030247">
    <property type="term" value="F:polysaccharide binding"/>
    <property type="evidence" value="ECO:0007669"/>
    <property type="project" value="InterPro"/>
</dbReference>
<dbReference type="AlphaFoldDB" id="A0A6V7Q687"/>
<keyword evidence="7" id="KW-0325">Glycoprotein</keyword>
<dbReference type="EMBL" id="LR862133">
    <property type="protein sequence ID" value="CAD1838375.1"/>
    <property type="molecule type" value="Genomic_DNA"/>
</dbReference>
<evidence type="ECO:0000256" key="6">
    <source>
        <dbReference type="ARBA" id="ARBA00023136"/>
    </source>
</evidence>
<reference evidence="10" key="1">
    <citation type="submission" date="2020-07" db="EMBL/GenBank/DDBJ databases">
        <authorList>
            <person name="Lin J."/>
        </authorList>
    </citation>
    <scope>NUCLEOTIDE SEQUENCE</scope>
</reference>
<dbReference type="PANTHER" id="PTHR27009">
    <property type="entry name" value="RUST RESISTANCE KINASE LR10-RELATED"/>
    <property type="match status" value="1"/>
</dbReference>
<evidence type="ECO:0000313" key="10">
    <source>
        <dbReference type="EMBL" id="CAD1838375.1"/>
    </source>
</evidence>
<organism evidence="10">
    <name type="scientific">Ananas comosus var. bracteatus</name>
    <name type="common">red pineapple</name>
    <dbReference type="NCBI Taxonomy" id="296719"/>
    <lineage>
        <taxon>Eukaryota</taxon>
        <taxon>Viridiplantae</taxon>
        <taxon>Streptophyta</taxon>
        <taxon>Embryophyta</taxon>
        <taxon>Tracheophyta</taxon>
        <taxon>Spermatophyta</taxon>
        <taxon>Magnoliopsida</taxon>
        <taxon>Liliopsida</taxon>
        <taxon>Poales</taxon>
        <taxon>Bromeliaceae</taxon>
        <taxon>Bromelioideae</taxon>
        <taxon>Ananas</taxon>
    </lineage>
</organism>
<dbReference type="InterPro" id="IPR045874">
    <property type="entry name" value="LRK10/LRL21-25-like"/>
</dbReference>
<dbReference type="SUPFAM" id="SSF56112">
    <property type="entry name" value="Protein kinase-like (PK-like)"/>
    <property type="match status" value="1"/>
</dbReference>
<feature type="region of interest" description="Disordered" evidence="8">
    <location>
        <begin position="301"/>
        <end position="329"/>
    </location>
</feature>
<dbReference type="Pfam" id="PF13947">
    <property type="entry name" value="GUB_WAK_bind"/>
    <property type="match status" value="1"/>
</dbReference>
<evidence type="ECO:0000256" key="7">
    <source>
        <dbReference type="ARBA" id="ARBA00023180"/>
    </source>
</evidence>
<evidence type="ECO:0000256" key="4">
    <source>
        <dbReference type="ARBA" id="ARBA00022729"/>
    </source>
</evidence>
<dbReference type="InterPro" id="IPR011009">
    <property type="entry name" value="Kinase-like_dom_sf"/>
</dbReference>
<dbReference type="GO" id="GO:0004674">
    <property type="term" value="F:protein serine/threonine kinase activity"/>
    <property type="evidence" value="ECO:0007669"/>
    <property type="project" value="UniProtKB-KW"/>
</dbReference>
<dbReference type="Gene3D" id="1.10.510.10">
    <property type="entry name" value="Transferase(Phosphotransferase) domain 1"/>
    <property type="match status" value="1"/>
</dbReference>
<evidence type="ECO:0000259" key="9">
    <source>
        <dbReference type="Pfam" id="PF13947"/>
    </source>
</evidence>
<feature type="compositionally biased region" description="Polar residues" evidence="8">
    <location>
        <begin position="319"/>
        <end position="329"/>
    </location>
</feature>
<evidence type="ECO:0000256" key="8">
    <source>
        <dbReference type="SAM" id="MobiDB-lite"/>
    </source>
</evidence>
<dbReference type="GO" id="GO:0016020">
    <property type="term" value="C:membrane"/>
    <property type="evidence" value="ECO:0007669"/>
    <property type="project" value="UniProtKB-SubCell"/>
</dbReference>
<evidence type="ECO:0000256" key="2">
    <source>
        <dbReference type="ARBA" id="ARBA00022527"/>
    </source>
</evidence>
<accession>A0A6V7Q687</accession>
<evidence type="ECO:0000256" key="3">
    <source>
        <dbReference type="ARBA" id="ARBA00022692"/>
    </source>
</evidence>
<keyword evidence="5" id="KW-1133">Transmembrane helix</keyword>
<keyword evidence="3" id="KW-0812">Transmembrane</keyword>
<evidence type="ECO:0000256" key="1">
    <source>
        <dbReference type="ARBA" id="ARBA00004479"/>
    </source>
</evidence>
<proteinExistence type="predicted"/>
<gene>
    <name evidence="10" type="ORF">CB5_LOCUS21586</name>
</gene>
<evidence type="ECO:0000256" key="5">
    <source>
        <dbReference type="ARBA" id="ARBA00022989"/>
    </source>
</evidence>
<keyword evidence="6" id="KW-0472">Membrane</keyword>
<dbReference type="InterPro" id="IPR025287">
    <property type="entry name" value="WAK_GUB"/>
</dbReference>
<name>A0A6V7Q687_ANACO</name>
<comment type="subcellular location">
    <subcellularLocation>
        <location evidence="1">Membrane</location>
        <topology evidence="1">Single-pass type I membrane protein</topology>
    </subcellularLocation>
</comment>
<keyword evidence="2" id="KW-0723">Serine/threonine-protein kinase</keyword>
<keyword evidence="4" id="KW-0732">Signal</keyword>
<protein>
    <recommendedName>
        <fullName evidence="9">Wall-associated receptor kinase galacturonan-binding domain-containing protein</fullName>
    </recommendedName>
</protein>
<keyword evidence="2" id="KW-0418">Kinase</keyword>
<keyword evidence="2" id="KW-0808">Transferase</keyword>
<sequence length="329" mass="37105">MPPPLLLLTCVGVAEGRKKHVSCFSSCGHLHDIGYPFRLKSDLPGCGSPNYELLCDSGKPMLELGSAKYYITNISYKNMTISVIDPVFVNDNKYCPLPLQSPPPDFSYLYDDVGGYWALFVNCTRPIHDGTYQRGPNCLSSNNSFVYVVADMWGIVEPIKPSCGFLASIPMSVRQFNPNNTDIFELLKEGFMLSWDVGRETSSAIFHECLNEAKSFGMLLLEMAGGRRNVDKTMENTSQVYYPSWIYDQLAQNNGIIEINNNMEIHEIERKLCKVGLWCIQMKSSNRPSMDKVVEMLEGDTDNLQMPPRPSFHPRSRSLQGNLPFNPLQ</sequence>